<reference evidence="2" key="1">
    <citation type="submission" date="2020-08" db="EMBL/GenBank/DDBJ databases">
        <title>Multicomponent nature underlies the extraordinary mechanical properties of spider dragline silk.</title>
        <authorList>
            <person name="Kono N."/>
            <person name="Nakamura H."/>
            <person name="Mori M."/>
            <person name="Yoshida Y."/>
            <person name="Ohtoshi R."/>
            <person name="Malay A.D."/>
            <person name="Moran D.A.P."/>
            <person name="Tomita M."/>
            <person name="Numata K."/>
            <person name="Arakawa K."/>
        </authorList>
    </citation>
    <scope>NUCLEOTIDE SEQUENCE</scope>
</reference>
<protein>
    <submittedName>
        <fullName evidence="2">HTH_Tnp_Tc3_2 domain-containing protein</fullName>
    </submittedName>
</protein>
<name>A0A8X6R7U9_TRICX</name>
<evidence type="ECO:0000313" key="2">
    <source>
        <dbReference type="EMBL" id="GFX86856.1"/>
    </source>
</evidence>
<accession>A0A8X6R7U9</accession>
<organism evidence="2 3">
    <name type="scientific">Trichonephila clavipes</name>
    <name type="common">Golden silk orbweaver</name>
    <name type="synonym">Nephila clavipes</name>
    <dbReference type="NCBI Taxonomy" id="2585209"/>
    <lineage>
        <taxon>Eukaryota</taxon>
        <taxon>Metazoa</taxon>
        <taxon>Ecdysozoa</taxon>
        <taxon>Arthropoda</taxon>
        <taxon>Chelicerata</taxon>
        <taxon>Arachnida</taxon>
        <taxon>Araneae</taxon>
        <taxon>Araneomorphae</taxon>
        <taxon>Entelegynae</taxon>
        <taxon>Araneoidea</taxon>
        <taxon>Nephilidae</taxon>
        <taxon>Trichonephila</taxon>
    </lineage>
</organism>
<keyword evidence="3" id="KW-1185">Reference proteome</keyword>
<dbReference type="AlphaFoldDB" id="A0A8X6R7U9"/>
<comment type="caution">
    <text evidence="2">The sequence shown here is derived from an EMBL/GenBank/DDBJ whole genome shotgun (WGS) entry which is preliminary data.</text>
</comment>
<proteinExistence type="predicted"/>
<dbReference type="EMBL" id="BMAU01021014">
    <property type="protein sequence ID" value="GFX86856.1"/>
    <property type="molecule type" value="Genomic_DNA"/>
</dbReference>
<evidence type="ECO:0000313" key="3">
    <source>
        <dbReference type="Proteomes" id="UP000887159"/>
    </source>
</evidence>
<evidence type="ECO:0000256" key="1">
    <source>
        <dbReference type="SAM" id="MobiDB-lite"/>
    </source>
</evidence>
<dbReference type="Proteomes" id="UP000887159">
    <property type="component" value="Unassembled WGS sequence"/>
</dbReference>
<gene>
    <name evidence="2" type="primary">X975_07143</name>
    <name evidence="2" type="ORF">TNCV_3751291</name>
</gene>
<feature type="region of interest" description="Disordered" evidence="1">
    <location>
        <begin position="97"/>
        <end position="119"/>
    </location>
</feature>
<sequence>MVAQRLIQITLPAAPPDQLWQRVEAAWSAVPPKHILSLFESMPRIRAYYEQMLEFERGRNIGLKEAGCANRRIVHYMGRSDAAIRRCWQEWAKKGRFQHHDGSGRPRTTADREGRLVVR</sequence>